<dbReference type="AlphaFoldDB" id="A0A165DUV1"/>
<dbReference type="Proteomes" id="UP000077266">
    <property type="component" value="Unassembled WGS sequence"/>
</dbReference>
<name>A0A165DUV1_EXIGL</name>
<keyword evidence="2" id="KW-1185">Reference proteome</keyword>
<reference evidence="1 2" key="1">
    <citation type="journal article" date="2016" name="Mol. Biol. Evol.">
        <title>Comparative Genomics of Early-Diverging Mushroom-Forming Fungi Provides Insights into the Origins of Lignocellulose Decay Capabilities.</title>
        <authorList>
            <person name="Nagy L.G."/>
            <person name="Riley R."/>
            <person name="Tritt A."/>
            <person name="Adam C."/>
            <person name="Daum C."/>
            <person name="Floudas D."/>
            <person name="Sun H."/>
            <person name="Yadav J.S."/>
            <person name="Pangilinan J."/>
            <person name="Larsson K.H."/>
            <person name="Matsuura K."/>
            <person name="Barry K."/>
            <person name="Labutti K."/>
            <person name="Kuo R."/>
            <person name="Ohm R.A."/>
            <person name="Bhattacharya S.S."/>
            <person name="Shirouzu T."/>
            <person name="Yoshinaga Y."/>
            <person name="Martin F.M."/>
            <person name="Grigoriev I.V."/>
            <person name="Hibbett D.S."/>
        </authorList>
    </citation>
    <scope>NUCLEOTIDE SEQUENCE [LARGE SCALE GENOMIC DNA]</scope>
    <source>
        <strain evidence="1 2">HHB12029</strain>
    </source>
</reference>
<dbReference type="EMBL" id="KV426190">
    <property type="protein sequence ID" value="KZV85414.1"/>
    <property type="molecule type" value="Genomic_DNA"/>
</dbReference>
<organism evidence="1 2">
    <name type="scientific">Exidia glandulosa HHB12029</name>
    <dbReference type="NCBI Taxonomy" id="1314781"/>
    <lineage>
        <taxon>Eukaryota</taxon>
        <taxon>Fungi</taxon>
        <taxon>Dikarya</taxon>
        <taxon>Basidiomycota</taxon>
        <taxon>Agaricomycotina</taxon>
        <taxon>Agaricomycetes</taxon>
        <taxon>Auriculariales</taxon>
        <taxon>Exidiaceae</taxon>
        <taxon>Exidia</taxon>
    </lineage>
</organism>
<proteinExistence type="predicted"/>
<accession>A0A165DUV1</accession>
<evidence type="ECO:0000313" key="2">
    <source>
        <dbReference type="Proteomes" id="UP000077266"/>
    </source>
</evidence>
<dbReference type="InParanoid" id="A0A165DUV1"/>
<protein>
    <submittedName>
        <fullName evidence="1">Uncharacterized protein</fullName>
    </submittedName>
</protein>
<evidence type="ECO:0000313" key="1">
    <source>
        <dbReference type="EMBL" id="KZV85414.1"/>
    </source>
</evidence>
<gene>
    <name evidence="1" type="ORF">EXIGLDRAFT_841534</name>
</gene>
<sequence length="200" mass="21786">MPPRGRFKASLRKGGTVARVGLNLLHSAADAIPQPAGPVVKAVTGGLRGLASRSDAYKENKAAAARVQHDGERVAQLLLKCLNHPDTTPDLIQRVHGHSEELDKLANELPDLAHTKRTQRFLHAEKHKAAISEVSERIQSLHVAVLDDIVLHRGESVMRPMEVADPPAGPDSKKTVNALAVPSKLRNYHLLIVSSVLFRF</sequence>